<sequence length="81" mass="9065">MTYIATFYSHFGAIRYKKLCQLHGMAATLMPVPRDLSSSCGTCVRWEGDAPCPEPSCPEEVEQIVQVLEAGYRTCYRAENS</sequence>
<feature type="domain" description="Putative Se/S carrier protein-like" evidence="1">
    <location>
        <begin position="3"/>
        <end position="47"/>
    </location>
</feature>
<name>A0A8J6M9R5_9FIRM</name>
<proteinExistence type="predicted"/>
<dbReference type="EMBL" id="JACOPP010000003">
    <property type="protein sequence ID" value="MBC5732859.1"/>
    <property type="molecule type" value="Genomic_DNA"/>
</dbReference>
<dbReference type="Proteomes" id="UP000661435">
    <property type="component" value="Unassembled WGS sequence"/>
</dbReference>
<dbReference type="Pfam" id="PF11823">
    <property type="entry name" value="Se_S_carrier"/>
    <property type="match status" value="1"/>
</dbReference>
<evidence type="ECO:0000259" key="1">
    <source>
        <dbReference type="Pfam" id="PF11823"/>
    </source>
</evidence>
<evidence type="ECO:0000313" key="3">
    <source>
        <dbReference type="Proteomes" id="UP000661435"/>
    </source>
</evidence>
<keyword evidence="3" id="KW-1185">Reference proteome</keyword>
<organism evidence="2 3">
    <name type="scientific">Lawsonibacter hominis</name>
    <dbReference type="NCBI Taxonomy" id="2763053"/>
    <lineage>
        <taxon>Bacteria</taxon>
        <taxon>Bacillati</taxon>
        <taxon>Bacillota</taxon>
        <taxon>Clostridia</taxon>
        <taxon>Eubacteriales</taxon>
        <taxon>Oscillospiraceae</taxon>
        <taxon>Lawsonibacter</taxon>
    </lineage>
</organism>
<gene>
    <name evidence="2" type="ORF">H8S57_03830</name>
</gene>
<comment type="caution">
    <text evidence="2">The sequence shown here is derived from an EMBL/GenBank/DDBJ whole genome shotgun (WGS) entry which is preliminary data.</text>
</comment>
<reference evidence="2" key="1">
    <citation type="submission" date="2020-08" db="EMBL/GenBank/DDBJ databases">
        <title>Genome public.</title>
        <authorList>
            <person name="Liu C."/>
            <person name="Sun Q."/>
        </authorList>
    </citation>
    <scope>NUCLEOTIDE SEQUENCE</scope>
    <source>
        <strain evidence="2">NSJ-51</strain>
    </source>
</reference>
<protein>
    <submittedName>
        <fullName evidence="2">DUF3343 domain-containing protein</fullName>
    </submittedName>
</protein>
<dbReference type="AlphaFoldDB" id="A0A8J6M9R5"/>
<evidence type="ECO:0000313" key="2">
    <source>
        <dbReference type="EMBL" id="MBC5732859.1"/>
    </source>
</evidence>
<dbReference type="InterPro" id="IPR021778">
    <property type="entry name" value="Se/S_carrier-like"/>
</dbReference>
<accession>A0A8J6M9R5</accession>
<dbReference type="RefSeq" id="WP_186906757.1">
    <property type="nucleotide sequence ID" value="NZ_JACOPP010000003.1"/>
</dbReference>